<evidence type="ECO:0000256" key="1">
    <source>
        <dbReference type="ARBA" id="ARBA00005417"/>
    </source>
</evidence>
<dbReference type="PROSITE" id="PS50893">
    <property type="entry name" value="ABC_TRANSPORTER_2"/>
    <property type="match status" value="1"/>
</dbReference>
<dbReference type="GO" id="GO:0005524">
    <property type="term" value="F:ATP binding"/>
    <property type="evidence" value="ECO:0007669"/>
    <property type="project" value="UniProtKB-KW"/>
</dbReference>
<dbReference type="InterPro" id="IPR003593">
    <property type="entry name" value="AAA+_ATPase"/>
</dbReference>
<organism evidence="7 8">
    <name type="scientific">Streptomyces edwardsiae</name>
    <dbReference type="NCBI Taxonomy" id="3075527"/>
    <lineage>
        <taxon>Bacteria</taxon>
        <taxon>Bacillati</taxon>
        <taxon>Actinomycetota</taxon>
        <taxon>Actinomycetes</taxon>
        <taxon>Kitasatosporales</taxon>
        <taxon>Streptomycetaceae</taxon>
        <taxon>Streptomyces</taxon>
    </lineage>
</organism>
<evidence type="ECO:0000313" key="8">
    <source>
        <dbReference type="Proteomes" id="UP001183881"/>
    </source>
</evidence>
<keyword evidence="5" id="KW-0029">Amino-acid transport</keyword>
<dbReference type="PROSITE" id="PS00211">
    <property type="entry name" value="ABC_TRANSPORTER_1"/>
    <property type="match status" value="1"/>
</dbReference>
<keyword evidence="4 7" id="KW-0067">ATP-binding</keyword>
<evidence type="ECO:0000256" key="2">
    <source>
        <dbReference type="ARBA" id="ARBA00022448"/>
    </source>
</evidence>
<reference evidence="8" key="1">
    <citation type="submission" date="2023-07" db="EMBL/GenBank/DDBJ databases">
        <title>30 novel species of actinomycetes from the DSMZ collection.</title>
        <authorList>
            <person name="Nouioui I."/>
        </authorList>
    </citation>
    <scope>NUCLEOTIDE SEQUENCE [LARGE SCALE GENOMIC DNA]</scope>
    <source>
        <strain evidence="8">DSM 41636</strain>
    </source>
</reference>
<dbReference type="Proteomes" id="UP001183881">
    <property type="component" value="Unassembled WGS sequence"/>
</dbReference>
<evidence type="ECO:0000256" key="3">
    <source>
        <dbReference type="ARBA" id="ARBA00022741"/>
    </source>
</evidence>
<comment type="similarity">
    <text evidence="1">Belongs to the ABC transporter superfamily.</text>
</comment>
<protein>
    <submittedName>
        <fullName evidence="7">ATP-binding cassette domain-containing protein</fullName>
    </submittedName>
</protein>
<proteinExistence type="inferred from homology"/>
<dbReference type="SUPFAM" id="SSF52540">
    <property type="entry name" value="P-loop containing nucleoside triphosphate hydrolases"/>
    <property type="match status" value="1"/>
</dbReference>
<dbReference type="InterPro" id="IPR027417">
    <property type="entry name" value="P-loop_NTPase"/>
</dbReference>
<dbReference type="PANTHER" id="PTHR43820:SF4">
    <property type="entry name" value="HIGH-AFFINITY BRANCHED-CHAIN AMINO ACID TRANSPORT ATP-BINDING PROTEIN LIVF"/>
    <property type="match status" value="1"/>
</dbReference>
<dbReference type="Gene3D" id="3.40.50.300">
    <property type="entry name" value="P-loop containing nucleotide triphosphate hydrolases"/>
    <property type="match status" value="1"/>
</dbReference>
<dbReference type="RefSeq" id="WP_311641078.1">
    <property type="nucleotide sequence ID" value="NZ_JAVRFA010000002.1"/>
</dbReference>
<dbReference type="InterPro" id="IPR052156">
    <property type="entry name" value="BCAA_Transport_ATP-bd_LivF"/>
</dbReference>
<dbReference type="PANTHER" id="PTHR43820">
    <property type="entry name" value="HIGH-AFFINITY BRANCHED-CHAIN AMINO ACID TRANSPORT ATP-BINDING PROTEIN LIVF"/>
    <property type="match status" value="1"/>
</dbReference>
<evidence type="ECO:0000256" key="5">
    <source>
        <dbReference type="ARBA" id="ARBA00022970"/>
    </source>
</evidence>
<evidence type="ECO:0000256" key="4">
    <source>
        <dbReference type="ARBA" id="ARBA00022840"/>
    </source>
</evidence>
<feature type="domain" description="ABC transporter" evidence="6">
    <location>
        <begin position="4"/>
        <end position="227"/>
    </location>
</feature>
<comment type="caution">
    <text evidence="7">The sequence shown here is derived from an EMBL/GenBank/DDBJ whole genome shotgun (WGS) entry which is preliminary data.</text>
</comment>
<name>A0ABU2PQM7_9ACTN</name>
<keyword evidence="3" id="KW-0547">Nucleotide-binding</keyword>
<dbReference type="InterPro" id="IPR003439">
    <property type="entry name" value="ABC_transporter-like_ATP-bd"/>
</dbReference>
<evidence type="ECO:0000313" key="7">
    <source>
        <dbReference type="EMBL" id="MDT0393635.1"/>
    </source>
</evidence>
<dbReference type="InterPro" id="IPR017871">
    <property type="entry name" value="ABC_transporter-like_CS"/>
</dbReference>
<gene>
    <name evidence="7" type="ORF">RM705_02760</name>
</gene>
<dbReference type="SMART" id="SM00382">
    <property type="entry name" value="AAA"/>
    <property type="match status" value="1"/>
</dbReference>
<sequence>MSLLLLRELTAGHNGVPVVRDLDLEVHPGEIVALLGPNGAGKTTVLETAGGVLQPLGGTVRVEGQPVRGVQRAAALGVSYVREGRGLFTQLTVRENLQLRTHSRRSARRLLPRYPVLEALADRRVGLLSGGEQQLLAVACALSVEPRILLIDEMTMGLAPVAVKQLLALVREAADQGVAVLFVEQHVQDALRLADRACVLRHGELVAQGTTEQLAEQLEALHDSYFDMSLPHGRPATPPA</sequence>
<dbReference type="EMBL" id="JAVRFA010000002">
    <property type="protein sequence ID" value="MDT0393635.1"/>
    <property type="molecule type" value="Genomic_DNA"/>
</dbReference>
<dbReference type="Pfam" id="PF00005">
    <property type="entry name" value="ABC_tran"/>
    <property type="match status" value="1"/>
</dbReference>
<keyword evidence="2" id="KW-0813">Transport</keyword>
<evidence type="ECO:0000259" key="6">
    <source>
        <dbReference type="PROSITE" id="PS50893"/>
    </source>
</evidence>
<keyword evidence="8" id="KW-1185">Reference proteome</keyword>
<accession>A0ABU2PQM7</accession>